<evidence type="ECO:0000259" key="2">
    <source>
        <dbReference type="Pfam" id="PF02195"/>
    </source>
</evidence>
<feature type="non-terminal residue" evidence="3">
    <location>
        <position position="247"/>
    </location>
</feature>
<sequence>ARQLARRNLRLDGDTQSRASLDEDVIQEYADAYRRGEKLPPLLVFYDGTDRWIVDGFHRWWAGEKAEKTKLPCEVREGTREDARWAAIAVNQAHGMRRTNEDKAKAVQNALKHPKGAKMSDYRIAEYVGVHHSTVAEHRKRLSETDSQLESPTRTGRDGRTIETKNIGRKRAEPDEDDPPVCPNCKGTEFDDDGSCHNCHEPDVVEWEDAPEYTADDIQRSADALRRLIGGALGEWRSNGIATDAVD</sequence>
<organism evidence="3">
    <name type="scientific">marine sediment metagenome</name>
    <dbReference type="NCBI Taxonomy" id="412755"/>
    <lineage>
        <taxon>unclassified sequences</taxon>
        <taxon>metagenomes</taxon>
        <taxon>ecological metagenomes</taxon>
    </lineage>
</organism>
<name>X0YU68_9ZZZZ</name>
<feature type="non-terminal residue" evidence="3">
    <location>
        <position position="1"/>
    </location>
</feature>
<dbReference type="InterPro" id="IPR036086">
    <property type="entry name" value="ParB/Sulfiredoxin_sf"/>
</dbReference>
<dbReference type="SUPFAM" id="SSF110849">
    <property type="entry name" value="ParB/Sulfiredoxin"/>
    <property type="match status" value="1"/>
</dbReference>
<dbReference type="Pfam" id="PF02195">
    <property type="entry name" value="ParB_N"/>
    <property type="match status" value="1"/>
</dbReference>
<accession>X0YU68</accession>
<feature type="compositionally biased region" description="Polar residues" evidence="1">
    <location>
        <begin position="145"/>
        <end position="154"/>
    </location>
</feature>
<feature type="domain" description="ParB-like N-terminal" evidence="2">
    <location>
        <begin position="14"/>
        <end position="87"/>
    </location>
</feature>
<comment type="caution">
    <text evidence="3">The sequence shown here is derived from an EMBL/GenBank/DDBJ whole genome shotgun (WGS) entry which is preliminary data.</text>
</comment>
<protein>
    <recommendedName>
        <fullName evidence="2">ParB-like N-terminal domain-containing protein</fullName>
    </recommendedName>
</protein>
<evidence type="ECO:0000256" key="1">
    <source>
        <dbReference type="SAM" id="MobiDB-lite"/>
    </source>
</evidence>
<gene>
    <name evidence="3" type="ORF">S01H1_69490</name>
</gene>
<dbReference type="EMBL" id="BARS01046145">
    <property type="protein sequence ID" value="GAG40181.1"/>
    <property type="molecule type" value="Genomic_DNA"/>
</dbReference>
<feature type="region of interest" description="Disordered" evidence="1">
    <location>
        <begin position="136"/>
        <end position="182"/>
    </location>
</feature>
<reference evidence="3" key="1">
    <citation type="journal article" date="2014" name="Front. Microbiol.">
        <title>High frequency of phylogenetically diverse reductive dehalogenase-homologous genes in deep subseafloor sedimentary metagenomes.</title>
        <authorList>
            <person name="Kawai M."/>
            <person name="Futagami T."/>
            <person name="Toyoda A."/>
            <person name="Takaki Y."/>
            <person name="Nishi S."/>
            <person name="Hori S."/>
            <person name="Arai W."/>
            <person name="Tsubouchi T."/>
            <person name="Morono Y."/>
            <person name="Uchiyama I."/>
            <person name="Ito T."/>
            <person name="Fujiyama A."/>
            <person name="Inagaki F."/>
            <person name="Takami H."/>
        </authorList>
    </citation>
    <scope>NUCLEOTIDE SEQUENCE</scope>
    <source>
        <strain evidence="3">Expedition CK06-06</strain>
    </source>
</reference>
<dbReference type="AlphaFoldDB" id="X0YU68"/>
<dbReference type="InterPro" id="IPR003115">
    <property type="entry name" value="ParB_N"/>
</dbReference>
<dbReference type="Gene3D" id="3.90.1530.10">
    <property type="entry name" value="Conserved hypothetical protein from pyrococcus furiosus pfu- 392566-001, ParB domain"/>
    <property type="match status" value="1"/>
</dbReference>
<proteinExistence type="predicted"/>
<evidence type="ECO:0000313" key="3">
    <source>
        <dbReference type="EMBL" id="GAG40181.1"/>
    </source>
</evidence>